<dbReference type="GO" id="GO:0005507">
    <property type="term" value="F:copper ion binding"/>
    <property type="evidence" value="ECO:0007669"/>
    <property type="project" value="TreeGrafter"/>
</dbReference>
<dbReference type="PANTHER" id="PTHR43520">
    <property type="entry name" value="ATP7, ISOFORM B"/>
    <property type="match status" value="1"/>
</dbReference>
<dbReference type="GO" id="GO:0016787">
    <property type="term" value="F:hydrolase activity"/>
    <property type="evidence" value="ECO:0007669"/>
    <property type="project" value="UniProtKB-KW"/>
</dbReference>
<keyword evidence="2" id="KW-0479">Metal-binding</keyword>
<accession>A0A4Y1ZJ17</accession>
<keyword evidence="5" id="KW-0378">Hydrolase</keyword>
<dbReference type="InterPro" id="IPR059000">
    <property type="entry name" value="ATPase_P-type_domA"/>
</dbReference>
<gene>
    <name evidence="5" type="ORF">NBRC111894_4478</name>
</gene>
<evidence type="ECO:0000313" key="5">
    <source>
        <dbReference type="EMBL" id="GAY78924.1"/>
    </source>
</evidence>
<evidence type="ECO:0000256" key="2">
    <source>
        <dbReference type="ARBA" id="ARBA00022723"/>
    </source>
</evidence>
<dbReference type="GO" id="GO:0043682">
    <property type="term" value="F:P-type divalent copper transporter activity"/>
    <property type="evidence" value="ECO:0007669"/>
    <property type="project" value="TreeGrafter"/>
</dbReference>
<name>A0A4Y1ZJ17_9BACL</name>
<dbReference type="GO" id="GO:0055070">
    <property type="term" value="P:copper ion homeostasis"/>
    <property type="evidence" value="ECO:0007669"/>
    <property type="project" value="TreeGrafter"/>
</dbReference>
<keyword evidence="3" id="KW-1278">Translocase</keyword>
<evidence type="ECO:0000256" key="3">
    <source>
        <dbReference type="ARBA" id="ARBA00022967"/>
    </source>
</evidence>
<dbReference type="Gene3D" id="2.70.150.10">
    <property type="entry name" value="Calcium-transporting ATPase, cytoplasmic transduction domain A"/>
    <property type="match status" value="1"/>
</dbReference>
<dbReference type="AlphaFoldDB" id="A0A4Y1ZJ17"/>
<comment type="subcellular location">
    <subcellularLocation>
        <location evidence="1">Membrane</location>
        <topology evidence="1">Multi-pass membrane protein</topology>
    </subcellularLocation>
</comment>
<dbReference type="Pfam" id="PF00122">
    <property type="entry name" value="E1-E2_ATPase"/>
    <property type="match status" value="1"/>
</dbReference>
<reference evidence="5 6" key="1">
    <citation type="submission" date="2017-11" db="EMBL/GenBank/DDBJ databases">
        <title>Draft Genome Sequence of Sporolactobacillus inulinus NBRC 111894 Isolated from Koso, a Japanese Sugar-Vegetable Fermented Beverage.</title>
        <authorList>
            <person name="Chiou T.Y."/>
            <person name="Oshima K."/>
            <person name="Suda W."/>
            <person name="Hattori M."/>
            <person name="Takahashi T."/>
        </authorList>
    </citation>
    <scope>NUCLEOTIDE SEQUENCE [LARGE SCALE GENOMIC DNA]</scope>
    <source>
        <strain evidence="5 6">NBRC111894</strain>
    </source>
</reference>
<dbReference type="PANTHER" id="PTHR43520:SF8">
    <property type="entry name" value="P-TYPE CU(+) TRANSPORTER"/>
    <property type="match status" value="1"/>
</dbReference>
<feature type="domain" description="P-type ATPase A" evidence="4">
    <location>
        <begin position="13"/>
        <end position="86"/>
    </location>
</feature>
<protein>
    <submittedName>
        <fullName evidence="5">Probable cadmium-transporting ATPase</fullName>
        <ecNumber evidence="5">3.6.3.3</ecNumber>
    </submittedName>
</protein>
<organism evidence="5 6">
    <name type="scientific">Sporolactobacillus inulinus</name>
    <dbReference type="NCBI Taxonomy" id="2078"/>
    <lineage>
        <taxon>Bacteria</taxon>
        <taxon>Bacillati</taxon>
        <taxon>Bacillota</taxon>
        <taxon>Bacilli</taxon>
        <taxon>Bacillales</taxon>
        <taxon>Sporolactobacillaceae</taxon>
        <taxon>Sporolactobacillus</taxon>
    </lineage>
</organism>
<dbReference type="Proteomes" id="UP000319716">
    <property type="component" value="Unassembled WGS sequence"/>
</dbReference>
<comment type="caution">
    <text evidence="5">The sequence shown here is derived from an EMBL/GenBank/DDBJ whole genome shotgun (WGS) entry which is preliminary data.</text>
</comment>
<dbReference type="SUPFAM" id="SSF81653">
    <property type="entry name" value="Calcium ATPase, transduction domain A"/>
    <property type="match status" value="1"/>
</dbReference>
<evidence type="ECO:0000259" key="4">
    <source>
        <dbReference type="Pfam" id="PF00122"/>
    </source>
</evidence>
<sequence length="88" mass="9423">MQKTRNSIKTLTEMAPTKAWVYQENGQVQETDSDEVNEGDELLVKTGAQVPVDGVITSGHGYLNEASVTGESRVVDKSVGATVLPGLF</sequence>
<dbReference type="GO" id="GO:0016020">
    <property type="term" value="C:membrane"/>
    <property type="evidence" value="ECO:0007669"/>
    <property type="project" value="TreeGrafter"/>
</dbReference>
<evidence type="ECO:0000313" key="6">
    <source>
        <dbReference type="Proteomes" id="UP000319716"/>
    </source>
</evidence>
<dbReference type="EMBL" id="BEXB01000069">
    <property type="protein sequence ID" value="GAY78924.1"/>
    <property type="molecule type" value="Genomic_DNA"/>
</dbReference>
<proteinExistence type="predicted"/>
<dbReference type="InterPro" id="IPR008250">
    <property type="entry name" value="ATPase_P-typ_transduc_dom_A_sf"/>
</dbReference>
<evidence type="ECO:0000256" key="1">
    <source>
        <dbReference type="ARBA" id="ARBA00004141"/>
    </source>
</evidence>
<dbReference type="EC" id="3.6.3.3" evidence="5"/>